<dbReference type="CDD" id="cd02440">
    <property type="entry name" value="AdoMet_MTases"/>
    <property type="match status" value="1"/>
</dbReference>
<proteinExistence type="predicted"/>
<comment type="caution">
    <text evidence="1">The sequence shown here is derived from an EMBL/GenBank/DDBJ whole genome shotgun (WGS) entry which is preliminary data.</text>
</comment>
<dbReference type="Pfam" id="PF13578">
    <property type="entry name" value="Methyltransf_24"/>
    <property type="match status" value="1"/>
</dbReference>
<gene>
    <name evidence="1" type="ORF">J0A69_17295</name>
</gene>
<dbReference type="SUPFAM" id="SSF53335">
    <property type="entry name" value="S-adenosyl-L-methionine-dependent methyltransferases"/>
    <property type="match status" value="1"/>
</dbReference>
<protein>
    <submittedName>
        <fullName evidence="1">Class I SAM-dependent methyltransferase</fullName>
    </submittedName>
</protein>
<dbReference type="GO" id="GO:0032259">
    <property type="term" value="P:methylation"/>
    <property type="evidence" value="ECO:0007669"/>
    <property type="project" value="UniProtKB-KW"/>
</dbReference>
<evidence type="ECO:0000313" key="2">
    <source>
        <dbReference type="Proteomes" id="UP000664480"/>
    </source>
</evidence>
<name>A0ABS3CKY6_9BACT</name>
<dbReference type="InterPro" id="IPR029063">
    <property type="entry name" value="SAM-dependent_MTases_sf"/>
</dbReference>
<keyword evidence="1" id="KW-0808">Transferase</keyword>
<keyword evidence="2" id="KW-1185">Reference proteome</keyword>
<accession>A0ABS3CKY6</accession>
<dbReference type="Gene3D" id="3.40.50.150">
    <property type="entry name" value="Vaccinia Virus protein VP39"/>
    <property type="match status" value="1"/>
</dbReference>
<sequence length="259" mass="29330">MPNKLFPLFAYLNHWLKKEDGHSLQSPFVYSIYSNLVSFLKEENKGNNEIESFRRSLLDSDEVIEVLDLGAGSKKVNTFKRKVALITKYSTSSPKFAKLYQYFCSLTKAKHVIELGTCMGISSRYLAEVTHGKVFTFEGSKEIQDVAKRNADTKNIEFILGEIQQSLPEILKGLPQVDFALVDANHTYEGTMTSFHLLLEKISPQSIVAIGDIYWSKEMAKAWKEIKANPKVKLSLDFYECGILFFEAPGGKTDYVLSI</sequence>
<evidence type="ECO:0000313" key="1">
    <source>
        <dbReference type="EMBL" id="MBN7817199.1"/>
    </source>
</evidence>
<dbReference type="GO" id="GO:0008168">
    <property type="term" value="F:methyltransferase activity"/>
    <property type="evidence" value="ECO:0007669"/>
    <property type="project" value="UniProtKB-KW"/>
</dbReference>
<organism evidence="1 2">
    <name type="scientific">Algoriphagus pacificus</name>
    <dbReference type="NCBI Taxonomy" id="2811234"/>
    <lineage>
        <taxon>Bacteria</taxon>
        <taxon>Pseudomonadati</taxon>
        <taxon>Bacteroidota</taxon>
        <taxon>Cytophagia</taxon>
        <taxon>Cytophagales</taxon>
        <taxon>Cyclobacteriaceae</taxon>
        <taxon>Algoriphagus</taxon>
    </lineage>
</organism>
<keyword evidence="1" id="KW-0489">Methyltransferase</keyword>
<dbReference type="EMBL" id="JAFKCU010000004">
    <property type="protein sequence ID" value="MBN7817199.1"/>
    <property type="molecule type" value="Genomic_DNA"/>
</dbReference>
<dbReference type="Proteomes" id="UP000664480">
    <property type="component" value="Unassembled WGS sequence"/>
</dbReference>
<reference evidence="1 2" key="1">
    <citation type="submission" date="2021-03" db="EMBL/GenBank/DDBJ databases">
        <title>novel species isolated from a fishpond in China.</title>
        <authorList>
            <person name="Lu H."/>
            <person name="Cai Z."/>
        </authorList>
    </citation>
    <scope>NUCLEOTIDE SEQUENCE [LARGE SCALE GENOMIC DNA]</scope>
    <source>
        <strain evidence="1 2">YJ13C</strain>
    </source>
</reference>